<dbReference type="SMART" id="SM00717">
    <property type="entry name" value="SANT"/>
    <property type="match status" value="3"/>
</dbReference>
<keyword evidence="4" id="KW-1185">Reference proteome</keyword>
<evidence type="ECO:0000313" key="4">
    <source>
        <dbReference type="Proteomes" id="UP001085076"/>
    </source>
</evidence>
<dbReference type="SUPFAM" id="SSF46689">
    <property type="entry name" value="Homeodomain-like"/>
    <property type="match status" value="1"/>
</dbReference>
<feature type="domain" description="Myb-like" evidence="2">
    <location>
        <begin position="376"/>
        <end position="418"/>
    </location>
</feature>
<dbReference type="AlphaFoldDB" id="A0A9D5CY43"/>
<reference evidence="3" key="1">
    <citation type="submission" date="2021-03" db="EMBL/GenBank/DDBJ databases">
        <authorList>
            <person name="Li Z."/>
            <person name="Yang C."/>
        </authorList>
    </citation>
    <scope>NUCLEOTIDE SEQUENCE</scope>
    <source>
        <strain evidence="3">Dzin_1.0</strain>
        <tissue evidence="3">Leaf</tissue>
    </source>
</reference>
<feature type="compositionally biased region" description="Basic residues" evidence="1">
    <location>
        <begin position="70"/>
        <end position="83"/>
    </location>
</feature>
<dbReference type="PANTHER" id="PTHR47430:SF4">
    <property type="entry name" value="GB|AAC33480.1"/>
    <property type="match status" value="1"/>
</dbReference>
<feature type="compositionally biased region" description="Basic residues" evidence="1">
    <location>
        <begin position="23"/>
        <end position="32"/>
    </location>
</feature>
<evidence type="ECO:0000256" key="1">
    <source>
        <dbReference type="SAM" id="MobiDB-lite"/>
    </source>
</evidence>
<dbReference type="InterPro" id="IPR001005">
    <property type="entry name" value="SANT/Myb"/>
</dbReference>
<organism evidence="3 4">
    <name type="scientific">Dioscorea zingiberensis</name>
    <dbReference type="NCBI Taxonomy" id="325984"/>
    <lineage>
        <taxon>Eukaryota</taxon>
        <taxon>Viridiplantae</taxon>
        <taxon>Streptophyta</taxon>
        <taxon>Embryophyta</taxon>
        <taxon>Tracheophyta</taxon>
        <taxon>Spermatophyta</taxon>
        <taxon>Magnoliopsida</taxon>
        <taxon>Liliopsida</taxon>
        <taxon>Dioscoreales</taxon>
        <taxon>Dioscoreaceae</taxon>
        <taxon>Dioscorea</taxon>
    </lineage>
</organism>
<evidence type="ECO:0000313" key="3">
    <source>
        <dbReference type="EMBL" id="KAJ0982025.1"/>
    </source>
</evidence>
<accession>A0A9D5CY43</accession>
<feature type="compositionally biased region" description="Basic and acidic residues" evidence="1">
    <location>
        <begin position="1"/>
        <end position="22"/>
    </location>
</feature>
<reference evidence="3" key="2">
    <citation type="journal article" date="2022" name="Hortic Res">
        <title>The genome of Dioscorea zingiberensis sheds light on the biosynthesis, origin and evolution of the medicinally important diosgenin saponins.</title>
        <authorList>
            <person name="Li Y."/>
            <person name="Tan C."/>
            <person name="Li Z."/>
            <person name="Guo J."/>
            <person name="Li S."/>
            <person name="Chen X."/>
            <person name="Wang C."/>
            <person name="Dai X."/>
            <person name="Yang H."/>
            <person name="Song W."/>
            <person name="Hou L."/>
            <person name="Xu J."/>
            <person name="Tong Z."/>
            <person name="Xu A."/>
            <person name="Yuan X."/>
            <person name="Wang W."/>
            <person name="Yang Q."/>
            <person name="Chen L."/>
            <person name="Sun Z."/>
            <person name="Wang K."/>
            <person name="Pan B."/>
            <person name="Chen J."/>
            <person name="Bao Y."/>
            <person name="Liu F."/>
            <person name="Qi X."/>
            <person name="Gang D.R."/>
            <person name="Wen J."/>
            <person name="Li J."/>
        </authorList>
    </citation>
    <scope>NUCLEOTIDE SEQUENCE</scope>
    <source>
        <strain evidence="3">Dzin_1.0</strain>
    </source>
</reference>
<dbReference type="PANTHER" id="PTHR47430">
    <property type="entry name" value="GB|AAC33480.1"/>
    <property type="match status" value="1"/>
</dbReference>
<dbReference type="InterPro" id="IPR009057">
    <property type="entry name" value="Homeodomain-like_sf"/>
</dbReference>
<proteinExistence type="predicted"/>
<gene>
    <name evidence="3" type="ORF">J5N97_010280</name>
</gene>
<dbReference type="OrthoDB" id="39591at2759"/>
<dbReference type="Gene3D" id="1.10.10.60">
    <property type="entry name" value="Homeodomain-like"/>
    <property type="match status" value="2"/>
</dbReference>
<protein>
    <recommendedName>
        <fullName evidence="2">Myb-like domain-containing protein</fullName>
    </recommendedName>
</protein>
<dbReference type="Proteomes" id="UP001085076">
    <property type="component" value="Miscellaneous, Linkage group lg02"/>
</dbReference>
<feature type="domain" description="Myb-like" evidence="2">
    <location>
        <begin position="419"/>
        <end position="487"/>
    </location>
</feature>
<dbReference type="PROSITE" id="PS50090">
    <property type="entry name" value="MYB_LIKE"/>
    <property type="match status" value="2"/>
</dbReference>
<sequence>MSSADADMKYPSDKIVEEDSKKSEKKKKSRKKNEKESDVLEVSDVTNRETFVGGVSENGMDFDGSELKSGKNRKMGKKRKKSYPMKDSDFGEALDGQGKMNLDETELESEKTSISSSSKETAKKIRENKKQKGKSSKLVTLDTAAKSSESLVNEESEDLGGNKYDRKRRKDDNDEAEKYGHSRKKKVKQASKVVSQHATEDDVDGSPSMTHGNCEENNDMQEQNNGAADFEKPKKKKKGAKNKAEKKTPNSQKGGTDDLKTSGSRKKKKVSFAGDIKVDPPGNKTRQRKCKEDEEENLVQGKRFTPEEDELVKKAVLGYIEEKQLGEEGVDMVMNCKKHPQVKNCWKAIGANLPWRPYQSVYYRAHILFQRSEHRKWEPEEIEFVKKYHKEHGPHWSTMAKLLGKHRFHVKDTWRRIRLPHLKRGKWSQEEYQTLFDLVNVDLRMKASTEKKTKHGMLRDNISWEPISEKLETRHDALCCMKWYKQLTSPLVNEGLWVDSDDYRLLDALQNLDACCVEDVDWDNLLEHR</sequence>
<evidence type="ECO:0000259" key="2">
    <source>
        <dbReference type="PROSITE" id="PS50090"/>
    </source>
</evidence>
<feature type="compositionally biased region" description="Basic and acidic residues" evidence="1">
    <location>
        <begin position="120"/>
        <end position="130"/>
    </location>
</feature>
<feature type="compositionally biased region" description="Basic and acidic residues" evidence="1">
    <location>
        <begin position="170"/>
        <end position="180"/>
    </location>
</feature>
<comment type="caution">
    <text evidence="3">The sequence shown here is derived from an EMBL/GenBank/DDBJ whole genome shotgun (WGS) entry which is preliminary data.</text>
</comment>
<dbReference type="Pfam" id="PF13921">
    <property type="entry name" value="Myb_DNA-bind_6"/>
    <property type="match status" value="1"/>
</dbReference>
<feature type="region of interest" description="Disordered" evidence="1">
    <location>
        <begin position="1"/>
        <end position="298"/>
    </location>
</feature>
<name>A0A9D5CY43_9LILI</name>
<dbReference type="EMBL" id="JAGGNH010000002">
    <property type="protein sequence ID" value="KAJ0982025.1"/>
    <property type="molecule type" value="Genomic_DNA"/>
</dbReference>